<dbReference type="GO" id="GO:0005829">
    <property type="term" value="C:cytosol"/>
    <property type="evidence" value="ECO:0007669"/>
    <property type="project" value="TreeGrafter"/>
</dbReference>
<evidence type="ECO:0000259" key="3">
    <source>
        <dbReference type="Pfam" id="PF00156"/>
    </source>
</evidence>
<dbReference type="GO" id="GO:0046100">
    <property type="term" value="P:hypoxanthine metabolic process"/>
    <property type="evidence" value="ECO:0007669"/>
    <property type="project" value="TreeGrafter"/>
</dbReference>
<proteinExistence type="predicted"/>
<dbReference type="Pfam" id="PF00156">
    <property type="entry name" value="Pribosyltran"/>
    <property type="match status" value="1"/>
</dbReference>
<dbReference type="GO" id="GO:0006178">
    <property type="term" value="P:guanine salvage"/>
    <property type="evidence" value="ECO:0007669"/>
    <property type="project" value="TreeGrafter"/>
</dbReference>
<reference evidence="5" key="1">
    <citation type="journal article" date="2024" name="Int. J. Syst. Evol. Microbiol.">
        <title>Methylomarinovum tepidoasis sp. nov., a moderately thermophilic methanotroph of the family Methylothermaceae isolated from a deep-sea hydrothermal field.</title>
        <authorList>
            <person name="Hirayama H."/>
            <person name="Takaki Y."/>
            <person name="Abe M."/>
            <person name="Miyazaki M."/>
            <person name="Uematsu K."/>
            <person name="Matsui Y."/>
            <person name="Takai K."/>
        </authorList>
    </citation>
    <scope>NUCLEOTIDE SEQUENCE [LARGE SCALE GENOMIC DNA]</scope>
    <source>
        <strain evidence="5">IN45</strain>
    </source>
</reference>
<evidence type="ECO:0000256" key="1">
    <source>
        <dbReference type="ARBA" id="ARBA00048811"/>
    </source>
</evidence>
<dbReference type="KEGG" id="meiy:MIN45_P0966"/>
<dbReference type="CDD" id="cd06223">
    <property type="entry name" value="PRTases_typeI"/>
    <property type="match status" value="1"/>
</dbReference>
<dbReference type="NCBIfam" id="NF006605">
    <property type="entry name" value="PRK09162.1"/>
    <property type="match status" value="1"/>
</dbReference>
<protein>
    <submittedName>
        <fullName evidence="4">Hypoxanthine phosphoribosyltransferase</fullName>
        <ecNumber evidence="4">2.4.2.8</ecNumber>
    </submittedName>
</protein>
<dbReference type="EC" id="2.4.2.8" evidence="4"/>
<keyword evidence="4" id="KW-0808">Transferase</keyword>
<accession>A0AAU9CLS6</accession>
<dbReference type="GO" id="GO:0032264">
    <property type="term" value="P:IMP salvage"/>
    <property type="evidence" value="ECO:0007669"/>
    <property type="project" value="TreeGrafter"/>
</dbReference>
<dbReference type="RefSeq" id="WP_286293783.1">
    <property type="nucleotide sequence ID" value="NZ_AP024718.1"/>
</dbReference>
<comment type="catalytic activity">
    <reaction evidence="2">
        <text>IMP + diphosphate = hypoxanthine + 5-phospho-alpha-D-ribose 1-diphosphate</text>
        <dbReference type="Rhea" id="RHEA:17973"/>
        <dbReference type="ChEBI" id="CHEBI:17368"/>
        <dbReference type="ChEBI" id="CHEBI:33019"/>
        <dbReference type="ChEBI" id="CHEBI:58017"/>
        <dbReference type="ChEBI" id="CHEBI:58053"/>
        <dbReference type="EC" id="2.4.2.8"/>
    </reaction>
    <physiologicalReaction direction="right-to-left" evidence="2">
        <dbReference type="Rhea" id="RHEA:17975"/>
    </physiologicalReaction>
</comment>
<organism evidence="4 5">
    <name type="scientific">Methylomarinovum tepidoasis</name>
    <dbReference type="NCBI Taxonomy" id="2840183"/>
    <lineage>
        <taxon>Bacteria</taxon>
        <taxon>Pseudomonadati</taxon>
        <taxon>Pseudomonadota</taxon>
        <taxon>Gammaproteobacteria</taxon>
        <taxon>Methylococcales</taxon>
        <taxon>Methylothermaceae</taxon>
        <taxon>Methylomarinovum</taxon>
    </lineage>
</organism>
<dbReference type="SUPFAM" id="SSF53271">
    <property type="entry name" value="PRTase-like"/>
    <property type="match status" value="1"/>
</dbReference>
<dbReference type="EMBL" id="AP024718">
    <property type="protein sequence ID" value="BCX88597.1"/>
    <property type="molecule type" value="Genomic_DNA"/>
</dbReference>
<evidence type="ECO:0000256" key="2">
    <source>
        <dbReference type="ARBA" id="ARBA00049402"/>
    </source>
</evidence>
<dbReference type="InterPro" id="IPR029057">
    <property type="entry name" value="PRTase-like"/>
</dbReference>
<dbReference type="GO" id="GO:0000287">
    <property type="term" value="F:magnesium ion binding"/>
    <property type="evidence" value="ECO:0007669"/>
    <property type="project" value="TreeGrafter"/>
</dbReference>
<evidence type="ECO:0000313" key="5">
    <source>
        <dbReference type="Proteomes" id="UP001321450"/>
    </source>
</evidence>
<dbReference type="PANTHER" id="PTHR43340">
    <property type="entry name" value="HYPOXANTHINE-GUANINE PHOSPHORIBOSYLTRANSFERASE"/>
    <property type="match status" value="1"/>
</dbReference>
<keyword evidence="5" id="KW-1185">Reference proteome</keyword>
<dbReference type="AlphaFoldDB" id="A0AAU9CLS6"/>
<dbReference type="PANTHER" id="PTHR43340:SF1">
    <property type="entry name" value="HYPOXANTHINE PHOSPHORIBOSYLTRANSFERASE"/>
    <property type="match status" value="1"/>
</dbReference>
<keyword evidence="4" id="KW-0328">Glycosyltransferase</keyword>
<evidence type="ECO:0000313" key="4">
    <source>
        <dbReference type="EMBL" id="BCX88597.1"/>
    </source>
</evidence>
<dbReference type="InterPro" id="IPR000836">
    <property type="entry name" value="PRTase_dom"/>
</dbReference>
<dbReference type="InterPro" id="IPR050408">
    <property type="entry name" value="HGPRT"/>
</dbReference>
<dbReference type="GO" id="GO:0032263">
    <property type="term" value="P:GMP salvage"/>
    <property type="evidence" value="ECO:0007669"/>
    <property type="project" value="TreeGrafter"/>
</dbReference>
<feature type="domain" description="Phosphoribosyltransferase" evidence="3">
    <location>
        <begin position="16"/>
        <end position="166"/>
    </location>
</feature>
<comment type="catalytic activity">
    <reaction evidence="1">
        <text>GMP + diphosphate = guanine + 5-phospho-alpha-D-ribose 1-diphosphate</text>
        <dbReference type="Rhea" id="RHEA:25424"/>
        <dbReference type="ChEBI" id="CHEBI:16235"/>
        <dbReference type="ChEBI" id="CHEBI:33019"/>
        <dbReference type="ChEBI" id="CHEBI:58017"/>
        <dbReference type="ChEBI" id="CHEBI:58115"/>
        <dbReference type="EC" id="2.4.2.8"/>
    </reaction>
    <physiologicalReaction direction="right-to-left" evidence="1">
        <dbReference type="Rhea" id="RHEA:25426"/>
    </physiologicalReaction>
</comment>
<dbReference type="Proteomes" id="UP001321450">
    <property type="component" value="Chromosome"/>
</dbReference>
<dbReference type="Gene3D" id="3.40.50.2020">
    <property type="match status" value="1"/>
</dbReference>
<name>A0AAU9CLS6_9GAMM</name>
<dbReference type="GO" id="GO:0004422">
    <property type="term" value="F:hypoxanthine phosphoribosyltransferase activity"/>
    <property type="evidence" value="ECO:0007669"/>
    <property type="project" value="TreeGrafter"/>
</dbReference>
<gene>
    <name evidence="4" type="ORF">MIN45_P0966</name>
</gene>
<sequence length="182" mass="20346">MTVLSLIEAVRRRAERLHSAAEVDAAITRMATTITADWADANPVVLCILNGAIVVTGRLLPRLDFPLELDSVHVTRYGRETCGGDLHWLHTPRTDLCGRNVLLVDDVLDEGITLAAIRDYCLEHGARAVRIAVLVDKKLPNPKPCRADYVGLVCDNRYIFGCGMDYQGYWRNLPDIYAVKER</sequence>